<evidence type="ECO:0000313" key="2">
    <source>
        <dbReference type="EMBL" id="MRI65029.1"/>
    </source>
</evidence>
<comment type="caution">
    <text evidence="2">The sequence shown here is derived from an EMBL/GenBank/DDBJ whole genome shotgun (WGS) entry which is preliminary data.</text>
</comment>
<dbReference type="EMBL" id="WJEE01000002">
    <property type="protein sequence ID" value="MRI65029.1"/>
    <property type="molecule type" value="Genomic_DNA"/>
</dbReference>
<keyword evidence="3" id="KW-1185">Reference proteome</keyword>
<evidence type="ECO:0000259" key="1">
    <source>
        <dbReference type="PROSITE" id="PS51186"/>
    </source>
</evidence>
<gene>
    <name evidence="2" type="ORF">GH885_01535</name>
</gene>
<keyword evidence="2" id="KW-0808">Transferase</keyword>
<dbReference type="PROSITE" id="PS51186">
    <property type="entry name" value="GNAT"/>
    <property type="match status" value="1"/>
</dbReference>
<dbReference type="Proteomes" id="UP000435187">
    <property type="component" value="Unassembled WGS sequence"/>
</dbReference>
<accession>A0A6N7QYP6</accession>
<feature type="domain" description="N-acetyltransferase" evidence="1">
    <location>
        <begin position="1"/>
        <end position="137"/>
    </location>
</feature>
<protein>
    <submittedName>
        <fullName evidence="2">GNAT family N-acetyltransferase</fullName>
    </submittedName>
</protein>
<name>A0A6N7QYP6_9BACI</name>
<dbReference type="InterPro" id="IPR000182">
    <property type="entry name" value="GNAT_dom"/>
</dbReference>
<evidence type="ECO:0000313" key="3">
    <source>
        <dbReference type="Proteomes" id="UP000435187"/>
    </source>
</evidence>
<organism evidence="2 3">
    <name type="scientific">Gracilibacillus thailandensis</name>
    <dbReference type="NCBI Taxonomy" id="563735"/>
    <lineage>
        <taxon>Bacteria</taxon>
        <taxon>Bacillati</taxon>
        <taxon>Bacillota</taxon>
        <taxon>Bacilli</taxon>
        <taxon>Bacillales</taxon>
        <taxon>Bacillaceae</taxon>
        <taxon>Gracilibacillus</taxon>
    </lineage>
</organism>
<dbReference type="CDD" id="cd04301">
    <property type="entry name" value="NAT_SF"/>
    <property type="match status" value="1"/>
</dbReference>
<dbReference type="AlphaFoldDB" id="A0A6N7QYP6"/>
<dbReference type="Pfam" id="PF00583">
    <property type="entry name" value="Acetyltransf_1"/>
    <property type="match status" value="1"/>
</dbReference>
<dbReference type="SUPFAM" id="SSF55729">
    <property type="entry name" value="Acyl-CoA N-acyltransferases (Nat)"/>
    <property type="match status" value="1"/>
</dbReference>
<dbReference type="GO" id="GO:0016747">
    <property type="term" value="F:acyltransferase activity, transferring groups other than amino-acyl groups"/>
    <property type="evidence" value="ECO:0007669"/>
    <property type="project" value="InterPro"/>
</dbReference>
<reference evidence="2 3" key="1">
    <citation type="submission" date="2019-10" db="EMBL/GenBank/DDBJ databases">
        <title>Gracilibacillus salitolerans sp. nov., a moderate halophile isolated from a saline soil in northwest China.</title>
        <authorList>
            <person name="Gan L."/>
        </authorList>
    </citation>
    <scope>NUCLEOTIDE SEQUENCE [LARGE SCALE GENOMIC DNA]</scope>
    <source>
        <strain evidence="2 3">TP2-8</strain>
    </source>
</reference>
<dbReference type="InterPro" id="IPR016181">
    <property type="entry name" value="Acyl_CoA_acyltransferase"/>
</dbReference>
<dbReference type="RefSeq" id="WP_153833912.1">
    <property type="nucleotide sequence ID" value="NZ_JBHUMW010000072.1"/>
</dbReference>
<dbReference type="Gene3D" id="3.40.630.30">
    <property type="match status" value="1"/>
</dbReference>
<proteinExistence type="predicted"/>
<sequence length="137" mass="15842">MLIRHFKISDVPQILPLMKQLGYPTTEDQFQQRMATIQTLPKYQTFVVEEQNIIVGLLGVSLQHFYEHDGTFVQVGVFIVDKKFQGQGIGRQLLVTSEEWAEKHGARKILINSGNREERKTIVKVLWGNTRLFCKKV</sequence>